<proteinExistence type="predicted"/>
<keyword evidence="2" id="KW-1185">Reference proteome</keyword>
<accession>A0ACB7HFE0</accession>
<gene>
    <name evidence="1" type="ORF">MANES_08G108401v8</name>
</gene>
<sequence length="86" mass="9727">MDKGEKREESDRVSDYLSMVPLTLGGESPSVLFYSFEFCLISAMCVFGFPSAIDGGFSLFYRCGYFGVLKTDRQCLLLREFDLQPV</sequence>
<reference evidence="2" key="1">
    <citation type="journal article" date="2016" name="Nat. Biotechnol.">
        <title>Sequencing wild and cultivated cassava and related species reveals extensive interspecific hybridization and genetic diversity.</title>
        <authorList>
            <person name="Bredeson J.V."/>
            <person name="Lyons J.B."/>
            <person name="Prochnik S.E."/>
            <person name="Wu G.A."/>
            <person name="Ha C.M."/>
            <person name="Edsinger-Gonzales E."/>
            <person name="Grimwood J."/>
            <person name="Schmutz J."/>
            <person name="Rabbi I.Y."/>
            <person name="Egesi C."/>
            <person name="Nauluvula P."/>
            <person name="Lebot V."/>
            <person name="Ndunguru J."/>
            <person name="Mkamilo G."/>
            <person name="Bart R.S."/>
            <person name="Setter T.L."/>
            <person name="Gleadow R.M."/>
            <person name="Kulakow P."/>
            <person name="Ferguson M.E."/>
            <person name="Rounsley S."/>
            <person name="Rokhsar D.S."/>
        </authorList>
    </citation>
    <scope>NUCLEOTIDE SEQUENCE [LARGE SCALE GENOMIC DNA]</scope>
    <source>
        <strain evidence="2">cv. AM560-2</strain>
    </source>
</reference>
<comment type="caution">
    <text evidence="1">The sequence shown here is derived from an EMBL/GenBank/DDBJ whole genome shotgun (WGS) entry which is preliminary data.</text>
</comment>
<dbReference type="EMBL" id="CM004394">
    <property type="protein sequence ID" value="KAG8649586.1"/>
    <property type="molecule type" value="Genomic_DNA"/>
</dbReference>
<protein>
    <submittedName>
        <fullName evidence="1">Uncharacterized protein</fullName>
    </submittedName>
</protein>
<organism evidence="1 2">
    <name type="scientific">Manihot esculenta</name>
    <name type="common">Cassava</name>
    <name type="synonym">Jatropha manihot</name>
    <dbReference type="NCBI Taxonomy" id="3983"/>
    <lineage>
        <taxon>Eukaryota</taxon>
        <taxon>Viridiplantae</taxon>
        <taxon>Streptophyta</taxon>
        <taxon>Embryophyta</taxon>
        <taxon>Tracheophyta</taxon>
        <taxon>Spermatophyta</taxon>
        <taxon>Magnoliopsida</taxon>
        <taxon>eudicotyledons</taxon>
        <taxon>Gunneridae</taxon>
        <taxon>Pentapetalae</taxon>
        <taxon>rosids</taxon>
        <taxon>fabids</taxon>
        <taxon>Malpighiales</taxon>
        <taxon>Euphorbiaceae</taxon>
        <taxon>Crotonoideae</taxon>
        <taxon>Manihoteae</taxon>
        <taxon>Manihot</taxon>
    </lineage>
</organism>
<evidence type="ECO:0000313" key="2">
    <source>
        <dbReference type="Proteomes" id="UP000091857"/>
    </source>
</evidence>
<dbReference type="Proteomes" id="UP000091857">
    <property type="component" value="Chromosome 8"/>
</dbReference>
<evidence type="ECO:0000313" key="1">
    <source>
        <dbReference type="EMBL" id="KAG8649586.1"/>
    </source>
</evidence>
<name>A0ACB7HFE0_MANES</name>